<proteinExistence type="predicted"/>
<evidence type="ECO:0000256" key="1">
    <source>
        <dbReference type="SAM" id="MobiDB-lite"/>
    </source>
</evidence>
<dbReference type="EMBL" id="QGKV02000759">
    <property type="protein sequence ID" value="KAF3568251.1"/>
    <property type="molecule type" value="Genomic_DNA"/>
</dbReference>
<feature type="region of interest" description="Disordered" evidence="1">
    <location>
        <begin position="52"/>
        <end position="88"/>
    </location>
</feature>
<dbReference type="Proteomes" id="UP000266723">
    <property type="component" value="Unassembled WGS sequence"/>
</dbReference>
<gene>
    <name evidence="2" type="ORF">DY000_02014936</name>
</gene>
<organism evidence="2 3">
    <name type="scientific">Brassica cretica</name>
    <name type="common">Mustard</name>
    <dbReference type="NCBI Taxonomy" id="69181"/>
    <lineage>
        <taxon>Eukaryota</taxon>
        <taxon>Viridiplantae</taxon>
        <taxon>Streptophyta</taxon>
        <taxon>Embryophyta</taxon>
        <taxon>Tracheophyta</taxon>
        <taxon>Spermatophyta</taxon>
        <taxon>Magnoliopsida</taxon>
        <taxon>eudicotyledons</taxon>
        <taxon>Gunneridae</taxon>
        <taxon>Pentapetalae</taxon>
        <taxon>rosids</taxon>
        <taxon>malvids</taxon>
        <taxon>Brassicales</taxon>
        <taxon>Brassicaceae</taxon>
        <taxon>Brassiceae</taxon>
        <taxon>Brassica</taxon>
    </lineage>
</organism>
<evidence type="ECO:0000313" key="3">
    <source>
        <dbReference type="Proteomes" id="UP000266723"/>
    </source>
</evidence>
<protein>
    <submittedName>
        <fullName evidence="2">Uncharacterized protein</fullName>
    </submittedName>
</protein>
<keyword evidence="3" id="KW-1185">Reference proteome</keyword>
<evidence type="ECO:0000313" key="2">
    <source>
        <dbReference type="EMBL" id="KAF3568251.1"/>
    </source>
</evidence>
<sequence>MHLKIKENTNKKREEKKKECAILYSHRSSLKIGTRQHRAICEEIRVLKSSPQEISPHADVGAGDSSRRGVGLGNEQGRTCEAVEPVMG</sequence>
<accession>A0ABQ7D7Q3</accession>
<reference evidence="2 3" key="1">
    <citation type="journal article" date="2020" name="BMC Genomics">
        <title>Intraspecific diversification of the crop wild relative Brassica cretica Lam. using demographic model selection.</title>
        <authorList>
            <person name="Kioukis A."/>
            <person name="Michalopoulou V.A."/>
            <person name="Briers L."/>
            <person name="Pirintsos S."/>
            <person name="Studholme D.J."/>
            <person name="Pavlidis P."/>
            <person name="Sarris P.F."/>
        </authorList>
    </citation>
    <scope>NUCLEOTIDE SEQUENCE [LARGE SCALE GENOMIC DNA]</scope>
    <source>
        <strain evidence="3">cv. PFS-1207/04</strain>
    </source>
</reference>
<name>A0ABQ7D7Q3_BRACR</name>
<comment type="caution">
    <text evidence="2">The sequence shown here is derived from an EMBL/GenBank/DDBJ whole genome shotgun (WGS) entry which is preliminary data.</text>
</comment>